<dbReference type="AlphaFoldDB" id="A0A517QFE6"/>
<evidence type="ECO:0000313" key="1">
    <source>
        <dbReference type="EMBL" id="QDT30369.1"/>
    </source>
</evidence>
<gene>
    <name evidence="1" type="ORF">Enr10x_57350</name>
</gene>
<proteinExistence type="predicted"/>
<evidence type="ECO:0000313" key="2">
    <source>
        <dbReference type="Proteomes" id="UP000315647"/>
    </source>
</evidence>
<dbReference type="RefSeq" id="WP_197997398.1">
    <property type="nucleotide sequence ID" value="NZ_CP037421.1"/>
</dbReference>
<sequence length="62" mass="6940">MNLTRDWQGGSFPFLFFFKKLLPAQIVSIVICAVKWHSDEKQAFNLPAGTTPSRVALSLKST</sequence>
<reference evidence="1 2" key="1">
    <citation type="submission" date="2019-03" db="EMBL/GenBank/DDBJ databases">
        <title>Deep-cultivation of Planctomycetes and their phenomic and genomic characterization uncovers novel biology.</title>
        <authorList>
            <person name="Wiegand S."/>
            <person name="Jogler M."/>
            <person name="Boedeker C."/>
            <person name="Pinto D."/>
            <person name="Vollmers J."/>
            <person name="Rivas-Marin E."/>
            <person name="Kohn T."/>
            <person name="Peeters S.H."/>
            <person name="Heuer A."/>
            <person name="Rast P."/>
            <person name="Oberbeckmann S."/>
            <person name="Bunk B."/>
            <person name="Jeske O."/>
            <person name="Meyerdierks A."/>
            <person name="Storesund J.E."/>
            <person name="Kallscheuer N."/>
            <person name="Luecker S."/>
            <person name="Lage O.M."/>
            <person name="Pohl T."/>
            <person name="Merkel B.J."/>
            <person name="Hornburger P."/>
            <person name="Mueller R.-W."/>
            <person name="Bruemmer F."/>
            <person name="Labrenz M."/>
            <person name="Spormann A.M."/>
            <person name="Op den Camp H."/>
            <person name="Overmann J."/>
            <person name="Amann R."/>
            <person name="Jetten M.S.M."/>
            <person name="Mascher T."/>
            <person name="Medema M.H."/>
            <person name="Devos D.P."/>
            <person name="Kaster A.-K."/>
            <person name="Ovreas L."/>
            <person name="Rohde M."/>
            <person name="Galperin M.Y."/>
            <person name="Jogler C."/>
        </authorList>
    </citation>
    <scope>NUCLEOTIDE SEQUENCE [LARGE SCALE GENOMIC DNA]</scope>
    <source>
        <strain evidence="1 2">Enr10</strain>
    </source>
</reference>
<name>A0A517QFE6_9PLAN</name>
<protein>
    <submittedName>
        <fullName evidence="1">Uncharacterized protein</fullName>
    </submittedName>
</protein>
<accession>A0A517QFE6</accession>
<keyword evidence="2" id="KW-1185">Reference proteome</keyword>
<organism evidence="1 2">
    <name type="scientific">Gimesia panareensis</name>
    <dbReference type="NCBI Taxonomy" id="2527978"/>
    <lineage>
        <taxon>Bacteria</taxon>
        <taxon>Pseudomonadati</taxon>
        <taxon>Planctomycetota</taxon>
        <taxon>Planctomycetia</taxon>
        <taxon>Planctomycetales</taxon>
        <taxon>Planctomycetaceae</taxon>
        <taxon>Gimesia</taxon>
    </lineage>
</organism>
<dbReference type="Proteomes" id="UP000315647">
    <property type="component" value="Chromosome"/>
</dbReference>
<dbReference type="EMBL" id="CP037421">
    <property type="protein sequence ID" value="QDT30369.1"/>
    <property type="molecule type" value="Genomic_DNA"/>
</dbReference>